<proteinExistence type="predicted"/>
<evidence type="ECO:0000256" key="1">
    <source>
        <dbReference type="ARBA" id="ARBA00023239"/>
    </source>
</evidence>
<evidence type="ECO:0000313" key="3">
    <source>
        <dbReference type="EMBL" id="RKO90426.1"/>
    </source>
</evidence>
<dbReference type="EMBL" id="KZ995565">
    <property type="protein sequence ID" value="RKO90426.1"/>
    <property type="molecule type" value="Genomic_DNA"/>
</dbReference>
<dbReference type="InterPro" id="IPR014748">
    <property type="entry name" value="Enoyl-CoA_hydra_C"/>
</dbReference>
<dbReference type="SUPFAM" id="SSF52096">
    <property type="entry name" value="ClpP/crotonase"/>
    <property type="match status" value="1"/>
</dbReference>
<dbReference type="AlphaFoldDB" id="A0A4P9WIN5"/>
<dbReference type="PANTHER" id="PTHR11941:SF54">
    <property type="entry name" value="ENOYL-COA HYDRATASE, MITOCHONDRIAL"/>
    <property type="match status" value="1"/>
</dbReference>
<protein>
    <submittedName>
        <fullName evidence="3">ClpP/crotonase-like domain-containing protein</fullName>
    </submittedName>
</protein>
<name>A0A4P9WIN5_9FUNG</name>
<feature type="compositionally biased region" description="Basic residues" evidence="2">
    <location>
        <begin position="1"/>
        <end position="20"/>
    </location>
</feature>
<dbReference type="Gene3D" id="1.10.12.10">
    <property type="entry name" value="Lyase 2-enoyl-coa Hydratase, Chain A, domain 2"/>
    <property type="match status" value="1"/>
</dbReference>
<organism evidence="3 4">
    <name type="scientific">Blyttiomyces helicus</name>
    <dbReference type="NCBI Taxonomy" id="388810"/>
    <lineage>
        <taxon>Eukaryota</taxon>
        <taxon>Fungi</taxon>
        <taxon>Fungi incertae sedis</taxon>
        <taxon>Chytridiomycota</taxon>
        <taxon>Chytridiomycota incertae sedis</taxon>
        <taxon>Chytridiomycetes</taxon>
        <taxon>Chytridiomycetes incertae sedis</taxon>
        <taxon>Blyttiomyces</taxon>
    </lineage>
</organism>
<dbReference type="GO" id="GO:0016829">
    <property type="term" value="F:lyase activity"/>
    <property type="evidence" value="ECO:0007669"/>
    <property type="project" value="UniProtKB-KW"/>
</dbReference>
<feature type="region of interest" description="Disordered" evidence="2">
    <location>
        <begin position="1"/>
        <end position="21"/>
    </location>
</feature>
<evidence type="ECO:0000313" key="4">
    <source>
        <dbReference type="Proteomes" id="UP000269721"/>
    </source>
</evidence>
<dbReference type="Pfam" id="PF00378">
    <property type="entry name" value="ECH_1"/>
    <property type="match status" value="1"/>
</dbReference>
<dbReference type="CDD" id="cd06558">
    <property type="entry name" value="crotonase-like"/>
    <property type="match status" value="1"/>
</dbReference>
<dbReference type="InterPro" id="IPR001753">
    <property type="entry name" value="Enoyl-CoA_hydra/iso"/>
</dbReference>
<accession>A0A4P9WIN5</accession>
<sequence length="181" mass="20025">MRKRFHKEAFQRQRKNRGAKASKASRPLLWWGRAQPDSALATFGLPEITLGILPGAGGIQRLTRAIGKAKAMELVLNGRSLTAEEAEIARARAVKTATIIAGYSAPGVMMAKEAVRKADEVLLPKGLNFRAIERRLFWSTFGHPRLGDELPSSKAPEPPPHKNLLCWQREPRPHGHTIEGI</sequence>
<dbReference type="InterPro" id="IPR029045">
    <property type="entry name" value="ClpP/crotonase-like_dom_sf"/>
</dbReference>
<dbReference type="GO" id="GO:0006635">
    <property type="term" value="P:fatty acid beta-oxidation"/>
    <property type="evidence" value="ECO:0007669"/>
    <property type="project" value="TreeGrafter"/>
</dbReference>
<dbReference type="OrthoDB" id="2018133at2759"/>
<dbReference type="Gene3D" id="3.90.226.10">
    <property type="entry name" value="2-enoyl-CoA Hydratase, Chain A, domain 1"/>
    <property type="match status" value="1"/>
</dbReference>
<dbReference type="Proteomes" id="UP000269721">
    <property type="component" value="Unassembled WGS sequence"/>
</dbReference>
<evidence type="ECO:0000256" key="2">
    <source>
        <dbReference type="SAM" id="MobiDB-lite"/>
    </source>
</evidence>
<keyword evidence="4" id="KW-1185">Reference proteome</keyword>
<dbReference type="PANTHER" id="PTHR11941">
    <property type="entry name" value="ENOYL-COA HYDRATASE-RELATED"/>
    <property type="match status" value="1"/>
</dbReference>
<reference evidence="4" key="1">
    <citation type="journal article" date="2018" name="Nat. Microbiol.">
        <title>Leveraging single-cell genomics to expand the fungal tree of life.</title>
        <authorList>
            <person name="Ahrendt S.R."/>
            <person name="Quandt C.A."/>
            <person name="Ciobanu D."/>
            <person name="Clum A."/>
            <person name="Salamov A."/>
            <person name="Andreopoulos B."/>
            <person name="Cheng J.F."/>
            <person name="Woyke T."/>
            <person name="Pelin A."/>
            <person name="Henrissat B."/>
            <person name="Reynolds N.K."/>
            <person name="Benny G.L."/>
            <person name="Smith M.E."/>
            <person name="James T.Y."/>
            <person name="Grigoriev I.V."/>
        </authorList>
    </citation>
    <scope>NUCLEOTIDE SEQUENCE [LARGE SCALE GENOMIC DNA]</scope>
</reference>
<gene>
    <name evidence="3" type="ORF">BDK51DRAFT_46609</name>
</gene>
<keyword evidence="1" id="KW-0456">Lyase</keyword>